<accession>F1LZS9</accession>
<gene>
    <name evidence="7 9" type="primary">Catsper3</name>
</gene>
<keyword evidence="4 5" id="KW-0472">Membrane</keyword>
<dbReference type="InterPro" id="IPR005821">
    <property type="entry name" value="Ion_trans_dom"/>
</dbReference>
<dbReference type="CTD" id="347732"/>
<dbReference type="PANTHER" id="PTHR47131">
    <property type="entry name" value="CATION CHANNEL SPERM-ASSOCIATED PROTEIN 3"/>
    <property type="match status" value="1"/>
</dbReference>
<keyword evidence="8" id="KW-1185">Reference proteome</keyword>
<evidence type="ECO:0000256" key="4">
    <source>
        <dbReference type="ARBA" id="ARBA00023136"/>
    </source>
</evidence>
<evidence type="ECO:0000313" key="9">
    <source>
        <dbReference type="RGD" id="1305700"/>
    </source>
</evidence>
<reference evidence="7" key="2">
    <citation type="submission" date="2024-01" db="EMBL/GenBank/DDBJ databases">
        <title>GRCr8: a new rat reference genome assembly contstructed from accurate long reads and long range scaffolding.</title>
        <authorList>
            <person name="Doris P.A."/>
            <person name="Kalbfleisch T."/>
            <person name="Li K."/>
            <person name="Howe K."/>
            <person name="Wood J."/>
        </authorList>
    </citation>
    <scope>NUCLEOTIDE SEQUENCE [LARGE SCALE GENOMIC DNA]</scope>
    <source>
        <strain evidence="7">Brown Norway</strain>
    </source>
</reference>
<dbReference type="Ensembl" id="ENSRNOT00000015163.9">
    <property type="protein sequence ID" value="ENSRNOP00000015163.7"/>
    <property type="gene ID" value="ENSRNOG00000011374.9"/>
</dbReference>
<dbReference type="GO" id="GO:0030317">
    <property type="term" value="P:flagellated sperm motility"/>
    <property type="evidence" value="ECO:0000266"/>
    <property type="project" value="RGD"/>
</dbReference>
<dbReference type="GeneTree" id="ENSGT00940000161455"/>
<dbReference type="InParanoid" id="F1LZS9"/>
<dbReference type="OMA" id="YETMAVY"/>
<reference evidence="10" key="1">
    <citation type="journal article" date="2006" name="Proc. Natl. Acad. Sci. U.S.A.">
        <title>Quantitative phosphoproteomics of vasopressin-sensitive renal cells: regulation of aquaporin-2 phosphorylation at two sites.</title>
        <authorList>
            <person name="Hoffert J.D."/>
            <person name="Pisitkun T."/>
            <person name="Wang G."/>
            <person name="Shen R.F."/>
            <person name="Knepper M.A."/>
        </authorList>
    </citation>
    <scope>IDENTIFICATION BY MASS SPECTROMETRY [LARGE SCALE ANALYSIS]</scope>
</reference>
<evidence type="ECO:0000256" key="2">
    <source>
        <dbReference type="ARBA" id="ARBA00022692"/>
    </source>
</evidence>
<dbReference type="GeneID" id="290989"/>
<feature type="transmembrane region" description="Helical" evidence="5">
    <location>
        <begin position="207"/>
        <end position="226"/>
    </location>
</feature>
<evidence type="ECO:0007829" key="10">
    <source>
        <dbReference type="PubMed" id="16641100"/>
    </source>
</evidence>
<dbReference type="RGD" id="1305700">
    <property type="gene designation" value="Catsper3"/>
</dbReference>
<dbReference type="Gene3D" id="1.10.287.70">
    <property type="match status" value="1"/>
</dbReference>
<dbReference type="GO" id="GO:0005783">
    <property type="term" value="C:endoplasmic reticulum"/>
    <property type="evidence" value="ECO:0000266"/>
    <property type="project" value="RGD"/>
</dbReference>
<dbReference type="SUPFAM" id="SSF81324">
    <property type="entry name" value="Voltage-gated potassium channels"/>
    <property type="match status" value="1"/>
</dbReference>
<feature type="transmembrane region" description="Helical" evidence="5">
    <location>
        <begin position="116"/>
        <end position="132"/>
    </location>
</feature>
<keyword evidence="2 5" id="KW-0812">Transmembrane</keyword>
<feature type="transmembrane region" description="Helical" evidence="5">
    <location>
        <begin position="82"/>
        <end position="104"/>
    </location>
</feature>
<dbReference type="eggNOG" id="KOG2301">
    <property type="taxonomic scope" value="Eukaryota"/>
</dbReference>
<dbReference type="SMR" id="F1LZS9"/>
<dbReference type="Reactome" id="R-RNO-1300642">
    <property type="pathway name" value="Sperm Motility And Taxes"/>
</dbReference>
<dbReference type="STRING" id="10116.ENSRNOP00000015163"/>
<evidence type="ECO:0000259" key="6">
    <source>
        <dbReference type="Pfam" id="PF00520"/>
    </source>
</evidence>
<dbReference type="PANTHER" id="PTHR47131:SF1">
    <property type="entry name" value="CATION CHANNEL SPERM-ASSOCIATED PROTEIN 3"/>
    <property type="match status" value="1"/>
</dbReference>
<dbReference type="Pfam" id="PF00520">
    <property type="entry name" value="Ion_trans"/>
    <property type="match status" value="1"/>
</dbReference>
<dbReference type="GO" id="GO:0006814">
    <property type="term" value="P:sodium ion transport"/>
    <property type="evidence" value="ECO:0000266"/>
    <property type="project" value="RGD"/>
</dbReference>
<reference evidence="7" key="4">
    <citation type="submission" date="2025-09" db="UniProtKB">
        <authorList>
            <consortium name="Ensembl"/>
        </authorList>
    </citation>
    <scope>IDENTIFICATION</scope>
    <source>
        <strain evidence="7">Brown Norway</strain>
    </source>
</reference>
<feature type="transmembrane region" description="Helical" evidence="5">
    <location>
        <begin position="51"/>
        <end position="70"/>
    </location>
</feature>
<proteinExistence type="evidence at protein level"/>
<protein>
    <submittedName>
        <fullName evidence="7">Cation channel, sperm associated 3</fullName>
    </submittedName>
</protein>
<dbReference type="GO" id="GO:0005245">
    <property type="term" value="F:voltage-gated calcium channel activity"/>
    <property type="evidence" value="ECO:0000266"/>
    <property type="project" value="RGD"/>
</dbReference>
<evidence type="ECO:0000313" key="8">
    <source>
        <dbReference type="Proteomes" id="UP000002494"/>
    </source>
</evidence>
<feature type="domain" description="Ion transport" evidence="6">
    <location>
        <begin position="50"/>
        <end position="270"/>
    </location>
</feature>
<evidence type="ECO:0000313" key="7">
    <source>
        <dbReference type="Ensembl" id="ENSRNOP00000015163.7"/>
    </source>
</evidence>
<sequence length="395" mass="45817">MSQYFHHNPVRVKSSSLFGTASVALHAKLSQYKRRDKQCQAFFRKVTKSTLFQILMITTVTANSFLLVLGTNYDIHFRMFRVFEISELFFVSIYACEFLMKVYVDPITYWKDGYNILDVVILVIITIPYFLRKIKGNHFEYLHFADGIQSLRVLKLISYSRGIRTLIIAVGETVYTVASVLTLLFLLMFVFAILGFCLFGNADRGDLTNWGNLAAAFFTLFSLATVDGWTNLQEELDKRKFTVSRAFTILFILLASFIFLNMFVGVMIMHTEDSIKKFEREMTLERNLALMEEKQMILRRQQDEVNRLMNTQKVGGKSFVEMVEGFKRTLRHTDPMVLDEFCTSLSFIDIYLDTLDNQDVIVSKLQELYYEIANVLNLMLEDMPPREKSSSTLES</sequence>
<dbReference type="GO" id="GO:0051649">
    <property type="term" value="P:establishment of localization in cell"/>
    <property type="evidence" value="ECO:0000266"/>
    <property type="project" value="RGD"/>
</dbReference>
<dbReference type="GO" id="GO:0036128">
    <property type="term" value="C:CatSper complex"/>
    <property type="evidence" value="ECO:0000266"/>
    <property type="project" value="RGD"/>
</dbReference>
<keyword evidence="3 5" id="KW-1133">Transmembrane helix</keyword>
<dbReference type="GO" id="GO:0048240">
    <property type="term" value="P:sperm capacitation"/>
    <property type="evidence" value="ECO:0000266"/>
    <property type="project" value="RGD"/>
</dbReference>
<organism evidence="7 8">
    <name type="scientific">Rattus norvegicus</name>
    <name type="common">Rat</name>
    <dbReference type="NCBI Taxonomy" id="10116"/>
    <lineage>
        <taxon>Eukaryota</taxon>
        <taxon>Metazoa</taxon>
        <taxon>Chordata</taxon>
        <taxon>Craniata</taxon>
        <taxon>Vertebrata</taxon>
        <taxon>Euteleostomi</taxon>
        <taxon>Mammalia</taxon>
        <taxon>Eutheria</taxon>
        <taxon>Euarchontoglires</taxon>
        <taxon>Glires</taxon>
        <taxon>Rodentia</taxon>
        <taxon>Myomorpha</taxon>
        <taxon>Muroidea</taxon>
        <taxon>Muridae</taxon>
        <taxon>Murinae</taxon>
        <taxon>Rattus</taxon>
    </lineage>
</organism>
<dbReference type="AlphaFoldDB" id="F1LZS9"/>
<dbReference type="HOGENOM" id="CLU_058058_0_0_1"/>
<dbReference type="FunCoup" id="F1LZS9">
    <property type="interactions" value="7"/>
</dbReference>
<dbReference type="PhosphoSitePlus" id="F1LZS9"/>
<dbReference type="GO" id="GO:0001669">
    <property type="term" value="C:acrosomal vesicle"/>
    <property type="evidence" value="ECO:0000266"/>
    <property type="project" value="RGD"/>
</dbReference>
<evidence type="ECO:0000256" key="3">
    <source>
        <dbReference type="ARBA" id="ARBA00022989"/>
    </source>
</evidence>
<reference evidence="7" key="3">
    <citation type="submission" date="2025-08" db="UniProtKB">
        <authorList>
            <consortium name="Ensembl"/>
        </authorList>
    </citation>
    <scope>IDENTIFICATION</scope>
    <source>
        <strain evidence="7">Brown Norway</strain>
    </source>
</reference>
<name>F1LZS9_RAT</name>
<feature type="transmembrane region" description="Helical" evidence="5">
    <location>
        <begin position="177"/>
        <end position="200"/>
    </location>
</feature>
<evidence type="ECO:0000256" key="1">
    <source>
        <dbReference type="ARBA" id="ARBA00004141"/>
    </source>
</evidence>
<evidence type="ECO:0000256" key="5">
    <source>
        <dbReference type="SAM" id="Phobius"/>
    </source>
</evidence>
<dbReference type="RefSeq" id="NP_001401321.1">
    <property type="nucleotide sequence ID" value="NM_001414392.1"/>
</dbReference>
<comment type="subcellular location">
    <subcellularLocation>
        <location evidence="1">Membrane</location>
        <topology evidence="1">Multi-pass membrane protein</topology>
    </subcellularLocation>
</comment>
<dbReference type="Bgee" id="ENSRNOG00000011374">
    <property type="expression patterns" value="Expressed in testis"/>
</dbReference>
<dbReference type="Gene3D" id="1.20.120.350">
    <property type="entry name" value="Voltage-gated potassium channels. Chain C"/>
    <property type="match status" value="1"/>
</dbReference>
<dbReference type="PaxDb" id="10116-ENSRNOP00000015163"/>
<dbReference type="AGR" id="RGD:1305700"/>
<dbReference type="OrthoDB" id="416585at2759"/>
<dbReference type="iPTMnet" id="F1LZS9"/>
<dbReference type="Proteomes" id="UP000002494">
    <property type="component" value="Chromosome 17"/>
</dbReference>
<feature type="transmembrane region" description="Helical" evidence="5">
    <location>
        <begin position="246"/>
        <end position="268"/>
    </location>
</feature>
<dbReference type="InterPro" id="IPR027359">
    <property type="entry name" value="Volt_channel_dom_sf"/>
</dbReference>